<dbReference type="GO" id="GO:0016887">
    <property type="term" value="F:ATP hydrolysis activity"/>
    <property type="evidence" value="ECO:0007669"/>
    <property type="project" value="InterPro"/>
</dbReference>
<dbReference type="SUPFAM" id="SSF52540">
    <property type="entry name" value="P-loop containing nucleoside triphosphate hydrolases"/>
    <property type="match status" value="1"/>
</dbReference>
<dbReference type="AlphaFoldDB" id="A0A1G9M9M7"/>
<dbReference type="Pfam" id="PF13304">
    <property type="entry name" value="AAA_21"/>
    <property type="match status" value="1"/>
</dbReference>
<feature type="domain" description="ATPase AAA-type core" evidence="1">
    <location>
        <begin position="303"/>
        <end position="372"/>
    </location>
</feature>
<organism evidence="2 3">
    <name type="scientific">Daejeonella rubra</name>
    <dbReference type="NCBI Taxonomy" id="990371"/>
    <lineage>
        <taxon>Bacteria</taxon>
        <taxon>Pseudomonadati</taxon>
        <taxon>Bacteroidota</taxon>
        <taxon>Sphingobacteriia</taxon>
        <taxon>Sphingobacteriales</taxon>
        <taxon>Sphingobacteriaceae</taxon>
        <taxon>Daejeonella</taxon>
    </lineage>
</organism>
<name>A0A1G9M9M7_9SPHI</name>
<dbReference type="Proteomes" id="UP000199226">
    <property type="component" value="Unassembled WGS sequence"/>
</dbReference>
<dbReference type="STRING" id="990371.SAMN05421813_101301"/>
<reference evidence="3" key="1">
    <citation type="submission" date="2016-10" db="EMBL/GenBank/DDBJ databases">
        <authorList>
            <person name="Varghese N."/>
            <person name="Submissions S."/>
        </authorList>
    </citation>
    <scope>NUCLEOTIDE SEQUENCE [LARGE SCALE GENOMIC DNA]</scope>
    <source>
        <strain evidence="3">DSM 24536</strain>
    </source>
</reference>
<dbReference type="RefSeq" id="WP_090698274.1">
    <property type="nucleotide sequence ID" value="NZ_FNHH01000001.1"/>
</dbReference>
<proteinExistence type="predicted"/>
<dbReference type="GO" id="GO:0005524">
    <property type="term" value="F:ATP binding"/>
    <property type="evidence" value="ECO:0007669"/>
    <property type="project" value="InterPro"/>
</dbReference>
<evidence type="ECO:0000259" key="1">
    <source>
        <dbReference type="Pfam" id="PF13304"/>
    </source>
</evidence>
<dbReference type="InterPro" id="IPR003959">
    <property type="entry name" value="ATPase_AAA_core"/>
</dbReference>
<protein>
    <submittedName>
        <fullName evidence="2">AAA domain-containing protein, putative AbiEii toxin, Type IV TA system</fullName>
    </submittedName>
</protein>
<gene>
    <name evidence="2" type="ORF">SAMN05421813_101301</name>
</gene>
<accession>A0A1G9M9M7</accession>
<dbReference type="InterPro" id="IPR027417">
    <property type="entry name" value="P-loop_NTPase"/>
</dbReference>
<evidence type="ECO:0000313" key="3">
    <source>
        <dbReference type="Proteomes" id="UP000199226"/>
    </source>
</evidence>
<dbReference type="OrthoDB" id="9791620at2"/>
<sequence>MANEREIRNKISEKISGIKHSIYELSTKASIDEIANLADPKKLTIGGEEFKSIVEYSRTFEIESTATQEQTKTGFRKLEGLVNQGIAEWKTKEAESQKIIEAKKKELADQNIPLDLIYIQKLAEAEAQAKTNVTNLKSWQPHLVQQKKLYKEALLRRWAAREKIAMTRIAYAKDASSTLKSVLTDLTVTLKFTPHAYSPTAEELIKQTLNWRNTQFAKANMLISQLTMPTLLKAIDAKDSATIMKVVTKEKTLIFDKTEADRIISLLSDPAIRFALERCEVYDLPNLIVTRTIPDATGKPTYANRDFSKLSLGQQQSVLLALLLSSKSDAPLIIDQPEDNLDGEFIYHSLVPVLRLAKERRQIIIVTHNANIAILGDAEQIIILKSTNDKCSIVSNGSIDDVKTRDIACNILEGAKEAFNRRAKIYGVV</sequence>
<keyword evidence="3" id="KW-1185">Reference proteome</keyword>
<dbReference type="Gene3D" id="3.40.50.300">
    <property type="entry name" value="P-loop containing nucleotide triphosphate hydrolases"/>
    <property type="match status" value="1"/>
</dbReference>
<evidence type="ECO:0000313" key="2">
    <source>
        <dbReference type="EMBL" id="SDL70948.1"/>
    </source>
</evidence>
<dbReference type="EMBL" id="FNHH01000001">
    <property type="protein sequence ID" value="SDL70948.1"/>
    <property type="molecule type" value="Genomic_DNA"/>
</dbReference>